<protein>
    <submittedName>
        <fullName evidence="1">Uncharacterized protein</fullName>
    </submittedName>
</protein>
<dbReference type="EMBL" id="JABRWJ010000013">
    <property type="protein sequence ID" value="NRF71726.1"/>
    <property type="molecule type" value="Genomic_DNA"/>
</dbReference>
<name>A0ABX2ETB9_9BURK</name>
<organism evidence="1 2">
    <name type="scientific">Pseudaquabacterium terrae</name>
    <dbReference type="NCBI Taxonomy" id="2732868"/>
    <lineage>
        <taxon>Bacteria</taxon>
        <taxon>Pseudomonadati</taxon>
        <taxon>Pseudomonadota</taxon>
        <taxon>Betaproteobacteria</taxon>
        <taxon>Burkholderiales</taxon>
        <taxon>Sphaerotilaceae</taxon>
        <taxon>Pseudaquabacterium</taxon>
    </lineage>
</organism>
<sequence length="86" mass="9191">MGKRTVHVANLRIRIPRGLGGQAVDLASGLGREILRSVADATASETRSKKVGAIDTVVVRAARTDVPDLQKQAAAQVAQSLRKRFD</sequence>
<accession>A0ABX2ETB9</accession>
<dbReference type="RefSeq" id="WP_173133489.1">
    <property type="nucleotide sequence ID" value="NZ_JABRWJ010000013.1"/>
</dbReference>
<comment type="caution">
    <text evidence="1">The sequence shown here is derived from an EMBL/GenBank/DDBJ whole genome shotgun (WGS) entry which is preliminary data.</text>
</comment>
<gene>
    <name evidence="1" type="ORF">HLB44_32535</name>
</gene>
<dbReference type="Proteomes" id="UP000737171">
    <property type="component" value="Unassembled WGS sequence"/>
</dbReference>
<reference evidence="1 2" key="1">
    <citation type="submission" date="2020-05" db="EMBL/GenBank/DDBJ databases">
        <title>Aquincola sp. isolate from soil.</title>
        <authorList>
            <person name="Han J."/>
            <person name="Kim D.-U."/>
        </authorList>
    </citation>
    <scope>NUCLEOTIDE SEQUENCE [LARGE SCALE GENOMIC DNA]</scope>
    <source>
        <strain evidence="1 2">S2</strain>
    </source>
</reference>
<evidence type="ECO:0000313" key="1">
    <source>
        <dbReference type="EMBL" id="NRF71726.1"/>
    </source>
</evidence>
<evidence type="ECO:0000313" key="2">
    <source>
        <dbReference type="Proteomes" id="UP000737171"/>
    </source>
</evidence>
<keyword evidence="2" id="KW-1185">Reference proteome</keyword>
<proteinExistence type="predicted"/>